<feature type="transmembrane region" description="Helical" evidence="1">
    <location>
        <begin position="52"/>
        <end position="73"/>
    </location>
</feature>
<organism evidence="4 5">
    <name type="scientific">Helobdella robusta</name>
    <name type="common">Californian leech</name>
    <dbReference type="NCBI Taxonomy" id="6412"/>
    <lineage>
        <taxon>Eukaryota</taxon>
        <taxon>Metazoa</taxon>
        <taxon>Spiralia</taxon>
        <taxon>Lophotrochozoa</taxon>
        <taxon>Annelida</taxon>
        <taxon>Clitellata</taxon>
        <taxon>Hirudinea</taxon>
        <taxon>Rhynchobdellida</taxon>
        <taxon>Glossiphoniidae</taxon>
        <taxon>Helobdella</taxon>
    </lineage>
</organism>
<dbReference type="Proteomes" id="UP000015101">
    <property type="component" value="Unassembled WGS sequence"/>
</dbReference>
<dbReference type="KEGG" id="hro:HELRODRAFT_91145"/>
<reference evidence="5" key="1">
    <citation type="submission" date="2012-12" db="EMBL/GenBank/DDBJ databases">
        <authorList>
            <person name="Hellsten U."/>
            <person name="Grimwood J."/>
            <person name="Chapman J.A."/>
            <person name="Shapiro H."/>
            <person name="Aerts A."/>
            <person name="Otillar R.P."/>
            <person name="Terry A.Y."/>
            <person name="Boore J.L."/>
            <person name="Simakov O."/>
            <person name="Marletaz F."/>
            <person name="Cho S.-J."/>
            <person name="Edsinger-Gonzales E."/>
            <person name="Havlak P."/>
            <person name="Kuo D.-H."/>
            <person name="Larsson T."/>
            <person name="Lv J."/>
            <person name="Arendt D."/>
            <person name="Savage R."/>
            <person name="Osoegawa K."/>
            <person name="de Jong P."/>
            <person name="Lindberg D.R."/>
            <person name="Seaver E.C."/>
            <person name="Weisblat D.A."/>
            <person name="Putnam N.H."/>
            <person name="Grigoriev I.V."/>
            <person name="Rokhsar D.S."/>
        </authorList>
    </citation>
    <scope>NUCLEOTIDE SEQUENCE</scope>
</reference>
<evidence type="ECO:0000313" key="3">
    <source>
        <dbReference type="EMBL" id="ESN90000.1"/>
    </source>
</evidence>
<dbReference type="Pfam" id="PF07051">
    <property type="entry name" value="OCIA"/>
    <property type="match status" value="1"/>
</dbReference>
<dbReference type="PANTHER" id="PTHR13336">
    <property type="entry name" value="OVARIAN CARCINOMA IMMUNOREACTIVE ANTIGEN"/>
    <property type="match status" value="1"/>
</dbReference>
<accession>T1G802</accession>
<dbReference type="GeneID" id="20217199"/>
<dbReference type="OMA" id="YYEFTQE"/>
<dbReference type="HOGENOM" id="CLU_2055531_0_0_1"/>
<reference evidence="4" key="3">
    <citation type="submission" date="2015-06" db="UniProtKB">
        <authorList>
            <consortium name="EnsemblMetazoa"/>
        </authorList>
    </citation>
    <scope>IDENTIFICATION</scope>
</reference>
<dbReference type="PANTHER" id="PTHR13336:SF3">
    <property type="entry name" value="OCIA DOMAIN-CONTAINING PROTEIN 1"/>
    <property type="match status" value="1"/>
</dbReference>
<dbReference type="EMBL" id="KB097783">
    <property type="protein sequence ID" value="ESN90000.1"/>
    <property type="molecule type" value="Genomic_DNA"/>
</dbReference>
<dbReference type="RefSeq" id="XP_009031868.1">
    <property type="nucleotide sequence ID" value="XM_009033620.1"/>
</dbReference>
<dbReference type="InterPro" id="IPR040187">
    <property type="entry name" value="OCAD1/2"/>
</dbReference>
<keyword evidence="1" id="KW-0472">Membrane</keyword>
<dbReference type="CTD" id="20217199"/>
<dbReference type="AlphaFoldDB" id="T1G802"/>
<feature type="transmembrane region" description="Helical" evidence="1">
    <location>
        <begin position="22"/>
        <end position="40"/>
    </location>
</feature>
<evidence type="ECO:0000313" key="4">
    <source>
        <dbReference type="EnsemblMetazoa" id="HelroP91145"/>
    </source>
</evidence>
<sequence>GRRIVFTKDELRVLKECNNESFYYRCLPLGVLFIGTTQLLTNRGILKPNKKFGALFKNMAAGLAAFLLGKLTYQGTCREKIMQLQDSPMADALRKGKWGTEVVQDMLVSSVVSMYVIKYM</sequence>
<dbReference type="EnsemblMetazoa" id="HelroT91145">
    <property type="protein sequence ID" value="HelroP91145"/>
    <property type="gene ID" value="HelroG91145"/>
</dbReference>
<dbReference type="EMBL" id="AMQM01008456">
    <property type="status" value="NOT_ANNOTATED_CDS"/>
    <property type="molecule type" value="Genomic_DNA"/>
</dbReference>
<dbReference type="OrthoDB" id="6513616at2759"/>
<proteinExistence type="predicted"/>
<feature type="domain" description="OCIA" evidence="2">
    <location>
        <begin position="5"/>
        <end position="88"/>
    </location>
</feature>
<dbReference type="eggNOG" id="ENOG502RXQR">
    <property type="taxonomic scope" value="Eukaryota"/>
</dbReference>
<dbReference type="GO" id="GO:0005768">
    <property type="term" value="C:endosome"/>
    <property type="evidence" value="ECO:0000318"/>
    <property type="project" value="GO_Central"/>
</dbReference>
<evidence type="ECO:0000259" key="2">
    <source>
        <dbReference type="Pfam" id="PF07051"/>
    </source>
</evidence>
<keyword evidence="5" id="KW-1185">Reference proteome</keyword>
<name>T1G802_HELRO</name>
<evidence type="ECO:0000256" key="1">
    <source>
        <dbReference type="SAM" id="Phobius"/>
    </source>
</evidence>
<dbReference type="InterPro" id="IPR009764">
    <property type="entry name" value="OCIA_dom"/>
</dbReference>
<gene>
    <name evidence="4" type="primary">20217199</name>
    <name evidence="3" type="ORF">HELRODRAFT_91145</name>
</gene>
<dbReference type="InParanoid" id="T1G802"/>
<evidence type="ECO:0000313" key="5">
    <source>
        <dbReference type="Proteomes" id="UP000015101"/>
    </source>
</evidence>
<dbReference type="STRING" id="6412.T1G802"/>
<keyword evidence="1" id="KW-1133">Transmembrane helix</keyword>
<reference evidence="3 5" key="2">
    <citation type="journal article" date="2013" name="Nature">
        <title>Insights into bilaterian evolution from three spiralian genomes.</title>
        <authorList>
            <person name="Simakov O."/>
            <person name="Marletaz F."/>
            <person name="Cho S.J."/>
            <person name="Edsinger-Gonzales E."/>
            <person name="Havlak P."/>
            <person name="Hellsten U."/>
            <person name="Kuo D.H."/>
            <person name="Larsson T."/>
            <person name="Lv J."/>
            <person name="Arendt D."/>
            <person name="Savage R."/>
            <person name="Osoegawa K."/>
            <person name="de Jong P."/>
            <person name="Grimwood J."/>
            <person name="Chapman J.A."/>
            <person name="Shapiro H."/>
            <person name="Aerts A."/>
            <person name="Otillar R.P."/>
            <person name="Terry A.Y."/>
            <person name="Boore J.L."/>
            <person name="Grigoriev I.V."/>
            <person name="Lindberg D.R."/>
            <person name="Seaver E.C."/>
            <person name="Weisblat D.A."/>
            <person name="Putnam N.H."/>
            <person name="Rokhsar D.S."/>
        </authorList>
    </citation>
    <scope>NUCLEOTIDE SEQUENCE</scope>
</reference>
<protein>
    <recommendedName>
        <fullName evidence="2">OCIA domain-containing protein</fullName>
    </recommendedName>
</protein>
<keyword evidence="1" id="KW-0812">Transmembrane</keyword>